<feature type="compositionally biased region" description="Low complexity" evidence="1">
    <location>
        <begin position="84"/>
        <end position="98"/>
    </location>
</feature>
<protein>
    <submittedName>
        <fullName evidence="2">Uncharacterized protein</fullName>
    </submittedName>
</protein>
<accession>A0A0C2XR85</accession>
<name>A0A0C2XR85_AMAMK</name>
<sequence>MNANRPRHSVLSLFDPLSVATPDADKENLFLLVQQSHHPVVLPKKRLVDIGDTTLDDVSALDVLAEKQEVLLQQESDANDAHPSETPLPRTPLTELTLGDTTRGNTCYPQPSTSPLPSSLISLAPDVGHPSCHDAVIGTDDMTPGNVQVPQIVISYNSVDNSPEKFPQRASHDNITTSLIASPEEQTVHPNLHLRAPSTSSQDCNRFSLDLQASFQMYLQSEASFDLLNDKISLIESMDPQTTDDEHFDFELDKDNLQDAIAKFKRGRKSDASPLSPTQDSDLSHSKVIPDQESDDNVLDSPTSPSNDLQLPQSIPSSPLSDKSSKRWSTSSGIPSSPTSYRGPKKPSPTPVKAVPSAIPQSKQRRFSTPVATPQRLPAVVLPPAIQALRIVKRTKVSNAKAESSSDAGARETETPTSSLVTRPASRNATNMLPEAQPLRIQVPSSAKRAKAAPSTSIASTGLGPRRMNVTTDSQVGVTVPKSSQTPLVNAMLGPKRILKSDDGPNPPLSKPSSIPSGLKQPKRFESNTSNLPRPNGMASTSRLPTLVSGLQSKLRRPVAGIGKGEISRRVVSTGD</sequence>
<evidence type="ECO:0000313" key="3">
    <source>
        <dbReference type="Proteomes" id="UP000054549"/>
    </source>
</evidence>
<dbReference type="Proteomes" id="UP000054549">
    <property type="component" value="Unassembled WGS sequence"/>
</dbReference>
<dbReference type="STRING" id="946122.A0A0C2XR85"/>
<feature type="compositionally biased region" description="Low complexity" evidence="1">
    <location>
        <begin position="444"/>
        <end position="457"/>
    </location>
</feature>
<dbReference type="HOGENOM" id="CLU_392859_0_0_1"/>
<evidence type="ECO:0000313" key="2">
    <source>
        <dbReference type="EMBL" id="KIL71748.1"/>
    </source>
</evidence>
<feature type="compositionally biased region" description="Low complexity" evidence="1">
    <location>
        <begin position="309"/>
        <end position="340"/>
    </location>
</feature>
<evidence type="ECO:0000256" key="1">
    <source>
        <dbReference type="SAM" id="MobiDB-lite"/>
    </source>
</evidence>
<dbReference type="AlphaFoldDB" id="A0A0C2XR85"/>
<feature type="compositionally biased region" description="Polar residues" evidence="1">
    <location>
        <begin position="397"/>
        <end position="407"/>
    </location>
</feature>
<proteinExistence type="predicted"/>
<organism evidence="2 3">
    <name type="scientific">Amanita muscaria (strain Koide BX008)</name>
    <dbReference type="NCBI Taxonomy" id="946122"/>
    <lineage>
        <taxon>Eukaryota</taxon>
        <taxon>Fungi</taxon>
        <taxon>Dikarya</taxon>
        <taxon>Basidiomycota</taxon>
        <taxon>Agaricomycotina</taxon>
        <taxon>Agaricomycetes</taxon>
        <taxon>Agaricomycetidae</taxon>
        <taxon>Agaricales</taxon>
        <taxon>Pluteineae</taxon>
        <taxon>Amanitaceae</taxon>
        <taxon>Amanita</taxon>
    </lineage>
</organism>
<feature type="compositionally biased region" description="Polar residues" evidence="1">
    <location>
        <begin position="527"/>
        <end position="543"/>
    </location>
</feature>
<dbReference type="OrthoDB" id="3266894at2759"/>
<feature type="region of interest" description="Disordered" evidence="1">
    <location>
        <begin position="497"/>
        <end position="543"/>
    </location>
</feature>
<dbReference type="EMBL" id="KN818222">
    <property type="protein sequence ID" value="KIL71748.1"/>
    <property type="molecule type" value="Genomic_DNA"/>
</dbReference>
<reference evidence="2 3" key="1">
    <citation type="submission" date="2014-04" db="EMBL/GenBank/DDBJ databases">
        <title>Evolutionary Origins and Diversification of the Mycorrhizal Mutualists.</title>
        <authorList>
            <consortium name="DOE Joint Genome Institute"/>
            <consortium name="Mycorrhizal Genomics Consortium"/>
            <person name="Kohler A."/>
            <person name="Kuo A."/>
            <person name="Nagy L.G."/>
            <person name="Floudas D."/>
            <person name="Copeland A."/>
            <person name="Barry K.W."/>
            <person name="Cichocki N."/>
            <person name="Veneault-Fourrey C."/>
            <person name="LaButti K."/>
            <person name="Lindquist E.A."/>
            <person name="Lipzen A."/>
            <person name="Lundell T."/>
            <person name="Morin E."/>
            <person name="Murat C."/>
            <person name="Riley R."/>
            <person name="Ohm R."/>
            <person name="Sun H."/>
            <person name="Tunlid A."/>
            <person name="Henrissat B."/>
            <person name="Grigoriev I.V."/>
            <person name="Hibbett D.S."/>
            <person name="Martin F."/>
        </authorList>
    </citation>
    <scope>NUCLEOTIDE SEQUENCE [LARGE SCALE GENOMIC DNA]</scope>
    <source>
        <strain evidence="2 3">Koide BX008</strain>
    </source>
</reference>
<feature type="region of interest" description="Disordered" evidence="1">
    <location>
        <begin position="395"/>
        <end position="469"/>
    </location>
</feature>
<feature type="compositionally biased region" description="Polar residues" evidence="1">
    <location>
        <begin position="99"/>
        <end position="108"/>
    </location>
</feature>
<dbReference type="InParanoid" id="A0A0C2XR85"/>
<gene>
    <name evidence="2" type="ORF">M378DRAFT_241978</name>
</gene>
<feature type="region of interest" description="Disordered" evidence="1">
    <location>
        <begin position="75"/>
        <end position="115"/>
    </location>
</feature>
<feature type="compositionally biased region" description="Polar residues" evidence="1">
    <location>
        <begin position="415"/>
        <end position="431"/>
    </location>
</feature>
<keyword evidence="3" id="KW-1185">Reference proteome</keyword>
<feature type="region of interest" description="Disordered" evidence="1">
    <location>
        <begin position="265"/>
        <end position="371"/>
    </location>
</feature>